<comment type="catalytic activity">
    <reaction evidence="2">
        <text>oxidized coenzyme F420-(gamma-L-Glu)(n) + a quinol + H(+) = reduced coenzyme F420-(gamma-L-Glu)(n) + a quinone</text>
        <dbReference type="Rhea" id="RHEA:39663"/>
        <dbReference type="Rhea" id="RHEA-COMP:12939"/>
        <dbReference type="Rhea" id="RHEA-COMP:14378"/>
        <dbReference type="ChEBI" id="CHEBI:15378"/>
        <dbReference type="ChEBI" id="CHEBI:24646"/>
        <dbReference type="ChEBI" id="CHEBI:132124"/>
        <dbReference type="ChEBI" id="CHEBI:133980"/>
        <dbReference type="ChEBI" id="CHEBI:139511"/>
    </reaction>
</comment>
<dbReference type="Proteomes" id="UP001500620">
    <property type="component" value="Unassembled WGS sequence"/>
</dbReference>
<comment type="caution">
    <text evidence="3">The sequence shown here is derived from an EMBL/GenBank/DDBJ whole genome shotgun (WGS) entry which is preliminary data.</text>
</comment>
<organism evidence="3 4">
    <name type="scientific">Dactylosporangium darangshiense</name>
    <dbReference type="NCBI Taxonomy" id="579108"/>
    <lineage>
        <taxon>Bacteria</taxon>
        <taxon>Bacillati</taxon>
        <taxon>Actinomycetota</taxon>
        <taxon>Actinomycetes</taxon>
        <taxon>Micromonosporales</taxon>
        <taxon>Micromonosporaceae</taxon>
        <taxon>Dactylosporangium</taxon>
    </lineage>
</organism>
<dbReference type="PANTHER" id="PTHR39428">
    <property type="entry name" value="F420H(2)-DEPENDENT QUINONE REDUCTASE RV1261C"/>
    <property type="match status" value="1"/>
</dbReference>
<sequence>MPLHGEYEPSPTDFVRDQVALYEATDGVEGGTFQDRPVVVMTHRGAKSGKIRKNPLMKIEHDGTYAVVASNGGGALPVWYQNLVVNPVVELQDGSVKQDMRAREIFGEEKAQWWDRADEAYPDFIQYRVTAGRDIPLFVLEPVLA</sequence>
<accession>A0ABP8DU18</accession>
<proteinExistence type="inferred from homology"/>
<dbReference type="EMBL" id="BAABAT010000065">
    <property type="protein sequence ID" value="GAA4263293.1"/>
    <property type="molecule type" value="Genomic_DNA"/>
</dbReference>
<protein>
    <submittedName>
        <fullName evidence="3">Nitroreductase family deazaflavin-dependent oxidoreductase</fullName>
    </submittedName>
</protein>
<dbReference type="InterPro" id="IPR012349">
    <property type="entry name" value="Split_barrel_FMN-bd"/>
</dbReference>
<dbReference type="RefSeq" id="WP_345142374.1">
    <property type="nucleotide sequence ID" value="NZ_BAABAT010000065.1"/>
</dbReference>
<evidence type="ECO:0000313" key="3">
    <source>
        <dbReference type="EMBL" id="GAA4263293.1"/>
    </source>
</evidence>
<evidence type="ECO:0000256" key="2">
    <source>
        <dbReference type="ARBA" id="ARBA00049106"/>
    </source>
</evidence>
<dbReference type="InterPro" id="IPR004378">
    <property type="entry name" value="F420H2_quin_Rdtase"/>
</dbReference>
<dbReference type="NCBIfam" id="TIGR00026">
    <property type="entry name" value="hi_GC_TIGR00026"/>
    <property type="match status" value="1"/>
</dbReference>
<dbReference type="Gene3D" id="2.30.110.10">
    <property type="entry name" value="Electron Transport, Fmn-binding Protein, Chain A"/>
    <property type="match status" value="1"/>
</dbReference>
<keyword evidence="4" id="KW-1185">Reference proteome</keyword>
<comment type="similarity">
    <text evidence="1">Belongs to the F420H(2)-dependent quinone reductase family.</text>
</comment>
<gene>
    <name evidence="3" type="ORF">GCM10022255_106530</name>
</gene>
<dbReference type="Pfam" id="PF04075">
    <property type="entry name" value="F420H2_quin_red"/>
    <property type="match status" value="1"/>
</dbReference>
<name>A0ABP8DU18_9ACTN</name>
<evidence type="ECO:0000256" key="1">
    <source>
        <dbReference type="ARBA" id="ARBA00008710"/>
    </source>
</evidence>
<dbReference type="PANTHER" id="PTHR39428:SF3">
    <property type="entry name" value="DEAZAFLAVIN-DEPENDENT NITROREDUCTASE"/>
    <property type="match status" value="1"/>
</dbReference>
<reference evidence="4" key="1">
    <citation type="journal article" date="2019" name="Int. J. Syst. Evol. Microbiol.">
        <title>The Global Catalogue of Microorganisms (GCM) 10K type strain sequencing project: providing services to taxonomists for standard genome sequencing and annotation.</title>
        <authorList>
            <consortium name="The Broad Institute Genomics Platform"/>
            <consortium name="The Broad Institute Genome Sequencing Center for Infectious Disease"/>
            <person name="Wu L."/>
            <person name="Ma J."/>
        </authorList>
    </citation>
    <scope>NUCLEOTIDE SEQUENCE [LARGE SCALE GENOMIC DNA]</scope>
    <source>
        <strain evidence="4">JCM 17441</strain>
    </source>
</reference>
<evidence type="ECO:0000313" key="4">
    <source>
        <dbReference type="Proteomes" id="UP001500620"/>
    </source>
</evidence>